<dbReference type="Pfam" id="PF17932">
    <property type="entry name" value="TetR_C_24"/>
    <property type="match status" value="1"/>
</dbReference>
<accession>A0A5E7EDY4</accession>
<proteinExistence type="predicted"/>
<dbReference type="SUPFAM" id="SSF48498">
    <property type="entry name" value="Tetracyclin repressor-like, C-terminal domain"/>
    <property type="match status" value="1"/>
</dbReference>
<dbReference type="PRINTS" id="PR00455">
    <property type="entry name" value="HTHTETR"/>
</dbReference>
<evidence type="ECO:0000256" key="3">
    <source>
        <dbReference type="ARBA" id="ARBA00023163"/>
    </source>
</evidence>
<dbReference type="SUPFAM" id="SSF46689">
    <property type="entry name" value="Homeodomain-like"/>
    <property type="match status" value="1"/>
</dbReference>
<dbReference type="Gene3D" id="1.10.357.10">
    <property type="entry name" value="Tetracycline Repressor, domain 2"/>
    <property type="match status" value="1"/>
</dbReference>
<dbReference type="PANTHER" id="PTHR30055:SF234">
    <property type="entry name" value="HTH-TYPE TRANSCRIPTIONAL REGULATOR BETI"/>
    <property type="match status" value="1"/>
</dbReference>
<evidence type="ECO:0000256" key="2">
    <source>
        <dbReference type="ARBA" id="ARBA00023125"/>
    </source>
</evidence>
<organism evidence="6 7">
    <name type="scientific">Pseudomonas fluorescens</name>
    <dbReference type="NCBI Taxonomy" id="294"/>
    <lineage>
        <taxon>Bacteria</taxon>
        <taxon>Pseudomonadati</taxon>
        <taxon>Pseudomonadota</taxon>
        <taxon>Gammaproteobacteria</taxon>
        <taxon>Pseudomonadales</taxon>
        <taxon>Pseudomonadaceae</taxon>
        <taxon>Pseudomonas</taxon>
    </lineage>
</organism>
<feature type="domain" description="HTH tetR-type" evidence="5">
    <location>
        <begin position="10"/>
        <end position="70"/>
    </location>
</feature>
<dbReference type="InterPro" id="IPR001647">
    <property type="entry name" value="HTH_TetR"/>
</dbReference>
<protein>
    <recommendedName>
        <fullName evidence="5">HTH tetR-type domain-containing protein</fullName>
    </recommendedName>
</protein>
<evidence type="ECO:0000256" key="4">
    <source>
        <dbReference type="PROSITE-ProRule" id="PRU00335"/>
    </source>
</evidence>
<dbReference type="GO" id="GO:0003700">
    <property type="term" value="F:DNA-binding transcription factor activity"/>
    <property type="evidence" value="ECO:0007669"/>
    <property type="project" value="TreeGrafter"/>
</dbReference>
<dbReference type="InterPro" id="IPR036271">
    <property type="entry name" value="Tet_transcr_reg_TetR-rel_C_sf"/>
</dbReference>
<dbReference type="Proteomes" id="UP000337909">
    <property type="component" value="Unassembled WGS sequence"/>
</dbReference>
<evidence type="ECO:0000259" key="5">
    <source>
        <dbReference type="PROSITE" id="PS50977"/>
    </source>
</evidence>
<dbReference type="AlphaFoldDB" id="A0A5E7EDY4"/>
<dbReference type="RefSeq" id="WP_150644292.1">
    <property type="nucleotide sequence ID" value="NZ_CABVHQ010000055.1"/>
</dbReference>
<dbReference type="EMBL" id="CABVHQ010000055">
    <property type="protein sequence ID" value="VVO24537.1"/>
    <property type="molecule type" value="Genomic_DNA"/>
</dbReference>
<reference evidence="6 7" key="1">
    <citation type="submission" date="2019-09" db="EMBL/GenBank/DDBJ databases">
        <authorList>
            <person name="Chandra G."/>
            <person name="Truman W A."/>
        </authorList>
    </citation>
    <scope>NUCLEOTIDE SEQUENCE [LARGE SCALE GENOMIC DNA]</scope>
    <source>
        <strain evidence="6">PS691</strain>
    </source>
</reference>
<dbReference type="OrthoDB" id="63332at2"/>
<keyword evidence="1" id="KW-0805">Transcription regulation</keyword>
<gene>
    <name evidence="6" type="ORF">PS691_04451</name>
</gene>
<dbReference type="InterPro" id="IPR041490">
    <property type="entry name" value="KstR2_TetR_C"/>
</dbReference>
<sequence length="207" mass="23609">MPDKALKNAHWTEQAIREAAILLISKIGYESMSLRQLATQAGVNPGTLYLYYQGKKELLLTLVLDYLEELSLAWKHCKPRNAKADATLQAFVAFHVRYHLLRKEQGVLGNMELRSLDDGELETVRQARRAYLGELQAILEQGRAEGLFHYDEPKLLSHILFNMLTHVCSWFRPEGKLGIEEVVSQYSELAFRMVGCTTCTVDPTRRA</sequence>
<evidence type="ECO:0000313" key="7">
    <source>
        <dbReference type="Proteomes" id="UP000337909"/>
    </source>
</evidence>
<keyword evidence="2 4" id="KW-0238">DNA-binding</keyword>
<dbReference type="InterPro" id="IPR009057">
    <property type="entry name" value="Homeodomain-like_sf"/>
</dbReference>
<name>A0A5E7EDY4_PSEFL</name>
<dbReference type="PANTHER" id="PTHR30055">
    <property type="entry name" value="HTH-TYPE TRANSCRIPTIONAL REGULATOR RUTR"/>
    <property type="match status" value="1"/>
</dbReference>
<evidence type="ECO:0000256" key="1">
    <source>
        <dbReference type="ARBA" id="ARBA00023015"/>
    </source>
</evidence>
<dbReference type="Pfam" id="PF00440">
    <property type="entry name" value="TetR_N"/>
    <property type="match status" value="1"/>
</dbReference>
<feature type="DNA-binding region" description="H-T-H motif" evidence="4">
    <location>
        <begin position="33"/>
        <end position="52"/>
    </location>
</feature>
<dbReference type="PROSITE" id="PS50977">
    <property type="entry name" value="HTH_TETR_2"/>
    <property type="match status" value="1"/>
</dbReference>
<dbReference type="GO" id="GO:0000976">
    <property type="term" value="F:transcription cis-regulatory region binding"/>
    <property type="evidence" value="ECO:0007669"/>
    <property type="project" value="TreeGrafter"/>
</dbReference>
<evidence type="ECO:0000313" key="6">
    <source>
        <dbReference type="EMBL" id="VVO24537.1"/>
    </source>
</evidence>
<dbReference type="InterPro" id="IPR050109">
    <property type="entry name" value="HTH-type_TetR-like_transc_reg"/>
</dbReference>
<keyword evidence="3" id="KW-0804">Transcription</keyword>